<organism evidence="5 6">
    <name type="scientific">Kockovaella imperatae</name>
    <dbReference type="NCBI Taxonomy" id="4999"/>
    <lineage>
        <taxon>Eukaryota</taxon>
        <taxon>Fungi</taxon>
        <taxon>Dikarya</taxon>
        <taxon>Basidiomycota</taxon>
        <taxon>Agaricomycotina</taxon>
        <taxon>Tremellomycetes</taxon>
        <taxon>Tremellales</taxon>
        <taxon>Cuniculitremaceae</taxon>
        <taxon>Kockovaella</taxon>
    </lineage>
</organism>
<feature type="compositionally biased region" description="Low complexity" evidence="3">
    <location>
        <begin position="542"/>
        <end position="578"/>
    </location>
</feature>
<dbReference type="InterPro" id="IPR013905">
    <property type="entry name" value="Lgl_C_dom"/>
</dbReference>
<dbReference type="GO" id="GO:0005096">
    <property type="term" value="F:GTPase activator activity"/>
    <property type="evidence" value="ECO:0007669"/>
    <property type="project" value="TreeGrafter"/>
</dbReference>
<feature type="compositionally biased region" description="Pro residues" evidence="3">
    <location>
        <begin position="506"/>
        <end position="518"/>
    </location>
</feature>
<evidence type="ECO:0000256" key="1">
    <source>
        <dbReference type="ARBA" id="ARBA00008070"/>
    </source>
</evidence>
<evidence type="ECO:0000259" key="4">
    <source>
        <dbReference type="Pfam" id="PF08596"/>
    </source>
</evidence>
<accession>A0A1Y1UIX7</accession>
<dbReference type="PANTHER" id="PTHR10241">
    <property type="entry name" value="LETHAL 2 GIANT LARVAE PROTEIN"/>
    <property type="match status" value="1"/>
</dbReference>
<protein>
    <submittedName>
        <fullName evidence="5">Lethal giant larvae like, C-terminal-domain-containing protein</fullName>
    </submittedName>
</protein>
<gene>
    <name evidence="5" type="ORF">BD324DRAFT_624085</name>
</gene>
<feature type="region of interest" description="Disordered" evidence="3">
    <location>
        <begin position="489"/>
        <end position="525"/>
    </location>
</feature>
<dbReference type="InterPro" id="IPR036322">
    <property type="entry name" value="WD40_repeat_dom_sf"/>
</dbReference>
<dbReference type="EMBL" id="NBSH01000005">
    <property type="protein sequence ID" value="ORX37991.1"/>
    <property type="molecule type" value="Genomic_DNA"/>
</dbReference>
<name>A0A1Y1UIX7_9TREE</name>
<feature type="compositionally biased region" description="Polar residues" evidence="3">
    <location>
        <begin position="1215"/>
        <end position="1230"/>
    </location>
</feature>
<dbReference type="InterPro" id="IPR015943">
    <property type="entry name" value="WD40/YVTN_repeat-like_dom_sf"/>
</dbReference>
<evidence type="ECO:0000313" key="5">
    <source>
        <dbReference type="EMBL" id="ORX37991.1"/>
    </source>
</evidence>
<evidence type="ECO:0000256" key="2">
    <source>
        <dbReference type="ARBA" id="ARBA00022483"/>
    </source>
</evidence>
<dbReference type="RefSeq" id="XP_021871978.1">
    <property type="nucleotide sequence ID" value="XM_022015658.1"/>
</dbReference>
<dbReference type="PANTHER" id="PTHR10241:SF25">
    <property type="entry name" value="TOMOSYN, ISOFORM C"/>
    <property type="match status" value="1"/>
</dbReference>
<dbReference type="Proteomes" id="UP000193218">
    <property type="component" value="Unassembled WGS sequence"/>
</dbReference>
<dbReference type="Pfam" id="PF08596">
    <property type="entry name" value="Lgl_C"/>
    <property type="match status" value="1"/>
</dbReference>
<feature type="region of interest" description="Disordered" evidence="3">
    <location>
        <begin position="540"/>
        <end position="619"/>
    </location>
</feature>
<dbReference type="GeneID" id="33557467"/>
<feature type="region of interest" description="Disordered" evidence="3">
    <location>
        <begin position="791"/>
        <end position="811"/>
    </location>
</feature>
<feature type="compositionally biased region" description="Acidic residues" evidence="3">
    <location>
        <begin position="793"/>
        <end position="808"/>
    </location>
</feature>
<dbReference type="GO" id="GO:0006893">
    <property type="term" value="P:Golgi to plasma membrane transport"/>
    <property type="evidence" value="ECO:0007669"/>
    <property type="project" value="TreeGrafter"/>
</dbReference>
<feature type="compositionally biased region" description="Pro residues" evidence="3">
    <location>
        <begin position="1180"/>
        <end position="1192"/>
    </location>
</feature>
<dbReference type="GO" id="GO:0005886">
    <property type="term" value="C:plasma membrane"/>
    <property type="evidence" value="ECO:0007669"/>
    <property type="project" value="TreeGrafter"/>
</dbReference>
<keyword evidence="2" id="KW-0268">Exocytosis</keyword>
<proteinExistence type="inferred from homology"/>
<dbReference type="GO" id="GO:0005737">
    <property type="term" value="C:cytoplasm"/>
    <property type="evidence" value="ECO:0007669"/>
    <property type="project" value="TreeGrafter"/>
</dbReference>
<feature type="domain" description="Lethal giant larvae (Lgl)-like C-terminal" evidence="4">
    <location>
        <begin position="761"/>
        <end position="1184"/>
    </location>
</feature>
<comment type="caution">
    <text evidence="5">The sequence shown here is derived from an EMBL/GenBank/DDBJ whole genome shotgun (WGS) entry which is preliminary data.</text>
</comment>
<dbReference type="SMART" id="SM00320">
    <property type="entry name" value="WD40"/>
    <property type="match status" value="4"/>
</dbReference>
<dbReference type="OrthoDB" id="19944at2759"/>
<dbReference type="SUPFAM" id="SSF50978">
    <property type="entry name" value="WD40 repeat-like"/>
    <property type="match status" value="1"/>
</dbReference>
<evidence type="ECO:0000256" key="3">
    <source>
        <dbReference type="SAM" id="MobiDB-lite"/>
    </source>
</evidence>
<evidence type="ECO:0000313" key="6">
    <source>
        <dbReference type="Proteomes" id="UP000193218"/>
    </source>
</evidence>
<dbReference type="GO" id="GO:0019905">
    <property type="term" value="F:syntaxin binding"/>
    <property type="evidence" value="ECO:0007669"/>
    <property type="project" value="TreeGrafter"/>
</dbReference>
<comment type="similarity">
    <text evidence="1">Belongs to the WD repeat L(2)GL family.</text>
</comment>
<keyword evidence="6" id="KW-1185">Reference proteome</keyword>
<dbReference type="STRING" id="4999.A0A1Y1UIX7"/>
<dbReference type="Gene3D" id="2.130.10.10">
    <property type="entry name" value="YVTN repeat-like/Quinoprotein amine dehydrogenase"/>
    <property type="match status" value="2"/>
</dbReference>
<dbReference type="GO" id="GO:0045159">
    <property type="term" value="F:myosin II binding"/>
    <property type="evidence" value="ECO:0007669"/>
    <property type="project" value="TreeGrafter"/>
</dbReference>
<feature type="region of interest" description="Disordered" evidence="3">
    <location>
        <begin position="1174"/>
        <end position="1242"/>
    </location>
</feature>
<sequence>MFKKAPVLPPDRDFTQNLREISFYRYGHLRTLGLTGEVTAIAIDPVLSLFGVGTSSGIVHVYGNSAFQFSLPVESGRACAPVKFLLFHPGHHRLIVIDEANTLHTFSLSHISDHTNPLTNPPLPVKEGSYTLWGTITAVEQPSPSYTHLFVTMKDGTTLSWDLSRRILGNWKIENCWMQHEQRMIRSGIPSRRGINAPHPMGTCMAMNPRDLNILLIGYEGGVVAWNIQKAVVEKTFEMILPPGAPGGGTYNDADQLWTERAPSVTCIAWRPDGLLFAVGHSDGCMAFWAYAEPDKPLMVRTITHEDVNVTDADELFSAGVLDSQIRSKEERQEKGSAVSANREPIFKLAWASFPDQPSLKALIAAQGTEAAGEPLSNATVDYAERGETLLLILGGQSPGEPPGINIIQFPAYIPPPPPPKIKGVMQSESLPLQDRYAFRDSLAATGTSNFVTRTPPEDFVLLPRSSPYFALSHDPIALIISLTPDPKLSRTTGPTAERGIECYKFPPPRSGIVPPSPGRKNYVQPGEGERLVAMTPAPMTRAGSASPRSASPSLGGWKLPWSSSAPSSPNLSPTTPNMARTPSGQSARAASPMLRVPTPDSFMSRGSSALGPRKVKERKRYRNPSSLWSGNMTVMGCELHSLPTPVFKRFIAWTIEQMGDELVPRLPLRGGMAVPDLQSHGAPEVKVAKMENYRVLMTWHPDATVRFWDISPHLLLLPTPLRFEYPGPLPHLTISLGSILQHSDVAHLPIAKLWKTDRAKVRIASVHLAREALECTITMTTGEVIVTKFQDGDENAGDTEDLNDDEERGYFPRMNLPDSAEEEGYVEEITEIGHLAKTSMDGFRPVAIITLKRGEARKCAVSDIGFIAVSYENNSLAIVDMRGPDVILREGFDSEGVTMKKKKKKGNVQNVPGESSPVAALKWVVAGLGTDSTPRPRLVVSYAKGMTKIYTLVNVLGEWMVEAKPPTFTNDSLANPIASFVVDPLTGNEMSATAEALSNAMKAAQSPGPEGKAKDVPPHCLWIAVSRKSIRVAVNFNGDKVGKVELDDEELSEAFYITRHGKKILVGLTTKGTALFYSLPFLEFVTRLDLYYGHNPRSIGRIVMDDRSGDFIEHSSPLDINLRTLFHFRKPFPPRIDPCAVKHAIPAQPQPLSASYFGWMWGAGPLTGAQLDSIVAGPARPPPPPPPPAPRRPLISWGEPPAKAVPKPEPTPSLPSNTLPKRTAVTKTKNPILDAREREDAYSEMRRAAEERGTFLDGLNDSMNNVQVSAGNYLTSARNAAMKEAAKSTAKGVFGKLL</sequence>
<dbReference type="FunCoup" id="A0A1Y1UIX7">
    <property type="interactions" value="27"/>
</dbReference>
<dbReference type="InterPro" id="IPR001680">
    <property type="entry name" value="WD40_rpt"/>
</dbReference>
<feature type="compositionally biased region" description="Polar residues" evidence="3">
    <location>
        <begin position="579"/>
        <end position="589"/>
    </location>
</feature>
<dbReference type="InParanoid" id="A0A1Y1UIX7"/>
<dbReference type="GO" id="GO:0006887">
    <property type="term" value="P:exocytosis"/>
    <property type="evidence" value="ECO:0007669"/>
    <property type="project" value="UniProtKB-KW"/>
</dbReference>
<reference evidence="5 6" key="1">
    <citation type="submission" date="2017-03" db="EMBL/GenBank/DDBJ databases">
        <title>Widespread Adenine N6-methylation of Active Genes in Fungi.</title>
        <authorList>
            <consortium name="DOE Joint Genome Institute"/>
            <person name="Mondo S.J."/>
            <person name="Dannebaum R.O."/>
            <person name="Kuo R.C."/>
            <person name="Louie K.B."/>
            <person name="Bewick A.J."/>
            <person name="Labutti K."/>
            <person name="Haridas S."/>
            <person name="Kuo A."/>
            <person name="Salamov A."/>
            <person name="Ahrendt S.R."/>
            <person name="Lau R."/>
            <person name="Bowen B.P."/>
            <person name="Lipzen A."/>
            <person name="Sullivan W."/>
            <person name="Andreopoulos W.B."/>
            <person name="Clum A."/>
            <person name="Lindquist E."/>
            <person name="Daum C."/>
            <person name="Northen T.R."/>
            <person name="Ramamoorthy G."/>
            <person name="Schmitz R.J."/>
            <person name="Gryganskyi A."/>
            <person name="Culley D."/>
            <person name="Magnuson J."/>
            <person name="James T.Y."/>
            <person name="O'Malley M.A."/>
            <person name="Stajich J.E."/>
            <person name="Spatafora J.W."/>
            <person name="Visel A."/>
            <person name="Grigoriev I.V."/>
        </authorList>
    </citation>
    <scope>NUCLEOTIDE SEQUENCE [LARGE SCALE GENOMIC DNA]</scope>
    <source>
        <strain evidence="5 6">NRRL Y-17943</strain>
    </source>
</reference>